<dbReference type="Pfam" id="PF19270">
    <property type="entry name" value="FBO_C"/>
    <property type="match status" value="1"/>
</dbReference>
<dbReference type="GO" id="GO:0031146">
    <property type="term" value="P:SCF-dependent proteasomal ubiquitin-dependent protein catabolic process"/>
    <property type="evidence" value="ECO:0007669"/>
    <property type="project" value="TreeGrafter"/>
</dbReference>
<evidence type="ECO:0000313" key="4">
    <source>
        <dbReference type="EMBL" id="TIA85594.1"/>
    </source>
</evidence>
<feature type="compositionally biased region" description="Basic and acidic residues" evidence="2">
    <location>
        <begin position="27"/>
        <end position="42"/>
    </location>
</feature>
<evidence type="ECO:0000256" key="2">
    <source>
        <dbReference type="SAM" id="MobiDB-lite"/>
    </source>
</evidence>
<dbReference type="SUPFAM" id="SSF81383">
    <property type="entry name" value="F-box domain"/>
    <property type="match status" value="1"/>
</dbReference>
<evidence type="ECO:0000259" key="3">
    <source>
        <dbReference type="Pfam" id="PF19270"/>
    </source>
</evidence>
<dbReference type="EMBL" id="SPNW01000104">
    <property type="protein sequence ID" value="TIA85594.1"/>
    <property type="molecule type" value="Genomic_DNA"/>
</dbReference>
<dbReference type="PANTHER" id="PTHR12874">
    <property type="entry name" value="F-BOX ONLY PROTEIN 48-RELATED"/>
    <property type="match status" value="1"/>
</dbReference>
<dbReference type="InterPro" id="IPR036047">
    <property type="entry name" value="F-box-like_dom_sf"/>
</dbReference>
<accession>A0A4T0FEM7</accession>
<dbReference type="Proteomes" id="UP000310189">
    <property type="component" value="Unassembled WGS sequence"/>
</dbReference>
<dbReference type="GO" id="GO:0019005">
    <property type="term" value="C:SCF ubiquitin ligase complex"/>
    <property type="evidence" value="ECO:0007669"/>
    <property type="project" value="TreeGrafter"/>
</dbReference>
<dbReference type="AlphaFoldDB" id="A0A4T0FEM7"/>
<evidence type="ECO:0000313" key="5">
    <source>
        <dbReference type="Proteomes" id="UP000310189"/>
    </source>
</evidence>
<sequence length="418" mass="48433">MTNDDLDKFRSEWRSELSNKSAAGTSKETDAALKSAGEREDLPGNSADQAVRLYEQAVESEQVGQLGDSIILYRRAFKLDDNVDKRYGRYMRHKVAREQEEANEINEDTGITPEKNDIELNKHGNYVYDFAKTIQTEPDAPKQSSYRLDAIDKLIQSVDSALTLEPEEEDEQCPISTLPDEIILQVYRSLVHRTDLQTLIRFACTSKKLLLLSNDNVMWKDLIRAHLVPPYQLKPSTNVEELAVLKYSGNWRKLWIDTPRIRLDGVYISICRYLRHGESESAWNTFTQLVTFYRYLRFFDDGLVISWLSTDVPTNSVPALNADLRCKGLLHGRWKLRNDSILISQLKDPDRDINRVPYVFRMRAKLKSSVHGKHNKIELLEYVSLNREEEEVDIPLKHQRPFYFSKVRSWTTSTPLSD</sequence>
<keyword evidence="1" id="KW-0833">Ubl conjugation pathway</keyword>
<dbReference type="PANTHER" id="PTHR12874:SF9">
    <property type="entry name" value="F-BOX ONLY PROTEIN 48"/>
    <property type="match status" value="1"/>
</dbReference>
<evidence type="ECO:0000256" key="1">
    <source>
        <dbReference type="ARBA" id="ARBA00022786"/>
    </source>
</evidence>
<feature type="compositionally biased region" description="Basic and acidic residues" evidence="2">
    <location>
        <begin position="1"/>
        <end position="17"/>
    </location>
</feature>
<feature type="region of interest" description="Disordered" evidence="2">
    <location>
        <begin position="1"/>
        <end position="45"/>
    </location>
</feature>
<organism evidence="4 5">
    <name type="scientific">Wallemia hederae</name>
    <dbReference type="NCBI Taxonomy" id="1540922"/>
    <lineage>
        <taxon>Eukaryota</taxon>
        <taxon>Fungi</taxon>
        <taxon>Dikarya</taxon>
        <taxon>Basidiomycota</taxon>
        <taxon>Wallemiomycotina</taxon>
        <taxon>Wallemiomycetes</taxon>
        <taxon>Wallemiales</taxon>
        <taxon>Wallemiaceae</taxon>
        <taxon>Wallemia</taxon>
    </lineage>
</organism>
<proteinExistence type="predicted"/>
<reference evidence="4 5" key="1">
    <citation type="submission" date="2019-03" db="EMBL/GenBank/DDBJ databases">
        <title>Sequencing 23 genomes of Wallemia ichthyophaga.</title>
        <authorList>
            <person name="Gostincar C."/>
        </authorList>
    </citation>
    <scope>NUCLEOTIDE SEQUENCE [LARGE SCALE GENOMIC DNA]</scope>
    <source>
        <strain evidence="4 5">EXF-5753</strain>
    </source>
</reference>
<gene>
    <name evidence="4" type="ORF">E3P99_03951</name>
</gene>
<dbReference type="InterPro" id="IPR045464">
    <property type="entry name" value="Hrt3/FBXO9_C"/>
</dbReference>
<feature type="domain" description="F-box protein Hrt3/FBXO9 C-terminal" evidence="3">
    <location>
        <begin position="245"/>
        <end position="393"/>
    </location>
</feature>
<dbReference type="GO" id="GO:0005737">
    <property type="term" value="C:cytoplasm"/>
    <property type="evidence" value="ECO:0007669"/>
    <property type="project" value="TreeGrafter"/>
</dbReference>
<dbReference type="Gene3D" id="1.20.1280.50">
    <property type="match status" value="1"/>
</dbReference>
<protein>
    <recommendedName>
        <fullName evidence="3">F-box protein Hrt3/FBXO9 C-terminal domain-containing protein</fullName>
    </recommendedName>
</protein>
<name>A0A4T0FEM7_9BASI</name>
<dbReference type="OrthoDB" id="2117972at2759"/>
<comment type="caution">
    <text evidence="4">The sequence shown here is derived from an EMBL/GenBank/DDBJ whole genome shotgun (WGS) entry which is preliminary data.</text>
</comment>
<keyword evidence="5" id="KW-1185">Reference proteome</keyword>